<gene>
    <name evidence="9" type="primary">entA</name>
    <name evidence="9" type="ORF">SCTVLC_0597</name>
</gene>
<dbReference type="Gene3D" id="3.40.50.720">
    <property type="entry name" value="NAD(P)-binding Rossmann-like Domain"/>
    <property type="match status" value="1"/>
</dbReference>
<dbReference type="Pfam" id="PF13561">
    <property type="entry name" value="adh_short_C2"/>
    <property type="match status" value="1"/>
</dbReference>
<organism evidence="9">
    <name type="scientific">Serratia symbiotica SCt-VLC</name>
    <dbReference type="NCBI Taxonomy" id="1347341"/>
    <lineage>
        <taxon>Bacteria</taxon>
        <taxon>Pseudomonadati</taxon>
        <taxon>Pseudomonadota</taxon>
        <taxon>Gammaproteobacteria</taxon>
        <taxon>Enterobacterales</taxon>
        <taxon>Yersiniaceae</taxon>
        <taxon>Serratia</taxon>
        <taxon>Serratia symbiotica</taxon>
    </lineage>
</organism>
<dbReference type="InterPro" id="IPR036291">
    <property type="entry name" value="NAD(P)-bd_dom_sf"/>
</dbReference>
<dbReference type="OrthoDB" id="9803333at2"/>
<dbReference type="GO" id="GO:0008667">
    <property type="term" value="F:2,3-dihydro-2,3-dihydroxybenzoate dehydrogenase activity"/>
    <property type="evidence" value="ECO:0007669"/>
    <property type="project" value="UniProtKB-UniRule"/>
</dbReference>
<keyword evidence="4" id="KW-0520">NAD</keyword>
<comment type="catalytic activity">
    <reaction evidence="5">
        <text>(2S,3S)-2,3-dihydroxy-2,3-dihydrobenzoate + NAD(+) = 2,3-dihydroxybenzoate + NADH + H(+)</text>
        <dbReference type="Rhea" id="RHEA:23824"/>
        <dbReference type="ChEBI" id="CHEBI:15378"/>
        <dbReference type="ChEBI" id="CHEBI:36654"/>
        <dbReference type="ChEBI" id="CHEBI:57540"/>
        <dbReference type="ChEBI" id="CHEBI:57945"/>
        <dbReference type="ChEBI" id="CHEBI:58764"/>
        <dbReference type="EC" id="1.3.1.28"/>
    </reaction>
</comment>
<evidence type="ECO:0000256" key="7">
    <source>
        <dbReference type="ARBA" id="ARBA00067530"/>
    </source>
</evidence>
<evidence type="ECO:0000256" key="2">
    <source>
        <dbReference type="ARBA" id="ARBA00006484"/>
    </source>
</evidence>
<dbReference type="InterPro" id="IPR051122">
    <property type="entry name" value="SDR_DHRS6-like"/>
</dbReference>
<dbReference type="InterPro" id="IPR003560">
    <property type="entry name" value="DHB_DH"/>
</dbReference>
<sequence>MMSFKNKVVWVTGAGRGIGQQIALRFAESGASVIGLDLAFERDDVPFRCIRLDVSSPEAVNKIGTELLEKDGLDILVNGAGILRLGTIEKLSWEDWQQSLNVNAGAVFNLFRIAVPHFQRQRGGSIVSVISNAAHVPRVNMAVYCASKAAMRSLRLSVGLELAPYGVRCNLVSPGSTLTPMLKGMLGEDPAAQQRLIDGLLSQFKQRIPLGKVAQPDEIADSVLFLASDAASHITLQDIVIDGGATLGA</sequence>
<comment type="similarity">
    <text evidence="2">Belongs to the short-chain dehydrogenases/reductases (SDR) family.</text>
</comment>
<dbReference type="EC" id="1.3.1.28" evidence="6 8"/>
<dbReference type="PRINTS" id="PR00080">
    <property type="entry name" value="SDRFAMILY"/>
</dbReference>
<accession>A0A068RCH9</accession>
<dbReference type="PANTHER" id="PTHR43477:SF1">
    <property type="entry name" value="DIHYDROANTICAPSIN 7-DEHYDROGENASE"/>
    <property type="match status" value="1"/>
</dbReference>
<proteinExistence type="inferred from homology"/>
<evidence type="ECO:0000256" key="1">
    <source>
        <dbReference type="ARBA" id="ARBA00004924"/>
    </source>
</evidence>
<dbReference type="EMBL" id="FR904231">
    <property type="protein sequence ID" value="CDG47353.1"/>
    <property type="molecule type" value="Genomic_DNA"/>
</dbReference>
<dbReference type="RefSeq" id="WP_146226693.1">
    <property type="nucleotide sequence ID" value="NZ_FR904231.1"/>
</dbReference>
<evidence type="ECO:0000313" key="9">
    <source>
        <dbReference type="EMBL" id="CDG47353.1"/>
    </source>
</evidence>
<protein>
    <recommendedName>
        <fullName evidence="7 8">2,3-dihydro-2,3-dihydroxybenzoate dehydrogenase</fullName>
        <ecNumber evidence="6 8">1.3.1.28</ecNumber>
    </recommendedName>
</protein>
<dbReference type="PROSITE" id="PS00061">
    <property type="entry name" value="ADH_SHORT"/>
    <property type="match status" value="1"/>
</dbReference>
<evidence type="ECO:0000256" key="8">
    <source>
        <dbReference type="NCBIfam" id="TIGR04316"/>
    </source>
</evidence>
<evidence type="ECO:0000256" key="3">
    <source>
        <dbReference type="ARBA" id="ARBA00023002"/>
    </source>
</evidence>
<name>A0A068RCH9_9GAMM</name>
<dbReference type="PANTHER" id="PTHR43477">
    <property type="entry name" value="DIHYDROANTICAPSIN 7-DEHYDROGENASE"/>
    <property type="match status" value="1"/>
</dbReference>
<dbReference type="InterPro" id="IPR002347">
    <property type="entry name" value="SDR_fam"/>
</dbReference>
<dbReference type="NCBIfam" id="NF006074">
    <property type="entry name" value="PRK08220.1"/>
    <property type="match status" value="1"/>
</dbReference>
<evidence type="ECO:0000256" key="6">
    <source>
        <dbReference type="ARBA" id="ARBA00066334"/>
    </source>
</evidence>
<reference evidence="9" key="1">
    <citation type="submission" date="2013-06" db="EMBL/GenBank/DDBJ databases">
        <authorList>
            <person name="Mazano-Marin A."/>
        </authorList>
    </citation>
    <scope>NUCLEOTIDE SEQUENCE</scope>
    <source>
        <strain evidence="9">SCt-VLC</strain>
    </source>
</reference>
<dbReference type="SUPFAM" id="SSF51735">
    <property type="entry name" value="NAD(P)-binding Rossmann-fold domains"/>
    <property type="match status" value="1"/>
</dbReference>
<comment type="pathway">
    <text evidence="1">Siderophore biosynthesis.</text>
</comment>
<dbReference type="InterPro" id="IPR020904">
    <property type="entry name" value="Sc_DH/Rdtase_CS"/>
</dbReference>
<dbReference type="FunFam" id="3.40.50.720:FF:000160">
    <property type="entry name" value="2,3-dihydro-2,3-dihydroxybenzoate dehydrogenase"/>
    <property type="match status" value="1"/>
</dbReference>
<dbReference type="GO" id="GO:0019290">
    <property type="term" value="P:siderophore biosynthetic process"/>
    <property type="evidence" value="ECO:0007669"/>
    <property type="project" value="InterPro"/>
</dbReference>
<keyword evidence="3" id="KW-0560">Oxidoreductase</keyword>
<evidence type="ECO:0000256" key="4">
    <source>
        <dbReference type="ARBA" id="ARBA00023027"/>
    </source>
</evidence>
<dbReference type="PRINTS" id="PR01397">
    <property type="entry name" value="DHBDHDRGNASE"/>
</dbReference>
<reference evidence="9" key="2">
    <citation type="journal article" date="2014" name="Genome Biol. Evol.">
        <title>Settling down: the genome of Serratia symbiotica from the aphid Cinara tujafilina zooms in on the process of accommodation to a cooperative intracellular life.</title>
        <authorList>
            <person name="Manzano-Marin A."/>
            <person name="Latorre A."/>
        </authorList>
    </citation>
    <scope>NUCLEOTIDE SEQUENCE</scope>
    <source>
        <strain evidence="9">SCt-VLC</strain>
    </source>
</reference>
<evidence type="ECO:0000256" key="5">
    <source>
        <dbReference type="ARBA" id="ARBA00052874"/>
    </source>
</evidence>
<dbReference type="AlphaFoldDB" id="A0A068RCH9"/>
<dbReference type="NCBIfam" id="TIGR04316">
    <property type="entry name" value="dhbA_paeA"/>
    <property type="match status" value="1"/>
</dbReference>